<comment type="subcellular location">
    <subcellularLocation>
        <location evidence="1 12">Cytoplasm</location>
    </subcellularLocation>
</comment>
<evidence type="ECO:0000259" key="13">
    <source>
        <dbReference type="Pfam" id="PF04452"/>
    </source>
</evidence>
<dbReference type="SUPFAM" id="SSF88697">
    <property type="entry name" value="PUA domain-like"/>
    <property type="match status" value="1"/>
</dbReference>
<organism evidence="15 16">
    <name type="scientific">Oceanobacillus indicireducens</name>
    <dbReference type="NCBI Taxonomy" id="1004261"/>
    <lineage>
        <taxon>Bacteria</taxon>
        <taxon>Bacillati</taxon>
        <taxon>Bacillota</taxon>
        <taxon>Bacilli</taxon>
        <taxon>Bacillales</taxon>
        <taxon>Bacillaceae</taxon>
        <taxon>Oceanobacillus</taxon>
    </lineage>
</organism>
<dbReference type="Gene3D" id="3.40.1280.10">
    <property type="match status" value="1"/>
</dbReference>
<evidence type="ECO:0000256" key="6">
    <source>
        <dbReference type="ARBA" id="ARBA00022552"/>
    </source>
</evidence>
<dbReference type="Pfam" id="PF20260">
    <property type="entry name" value="PUA_4"/>
    <property type="match status" value="1"/>
</dbReference>
<evidence type="ECO:0000256" key="5">
    <source>
        <dbReference type="ARBA" id="ARBA00022490"/>
    </source>
</evidence>
<feature type="domain" description="Ribosomal RNA small subunit methyltransferase E PUA-like" evidence="14">
    <location>
        <begin position="21"/>
        <end position="65"/>
    </location>
</feature>
<evidence type="ECO:0000259" key="14">
    <source>
        <dbReference type="Pfam" id="PF20260"/>
    </source>
</evidence>
<dbReference type="Proteomes" id="UP000624041">
    <property type="component" value="Unassembled WGS sequence"/>
</dbReference>
<dbReference type="InterPro" id="IPR046886">
    <property type="entry name" value="RsmE_MTase_dom"/>
</dbReference>
<keyword evidence="6 12" id="KW-0698">rRNA processing</keyword>
<dbReference type="GO" id="GO:0005737">
    <property type="term" value="C:cytoplasm"/>
    <property type="evidence" value="ECO:0007669"/>
    <property type="project" value="UniProtKB-SubCell"/>
</dbReference>
<dbReference type="InterPro" id="IPR006700">
    <property type="entry name" value="RsmE"/>
</dbReference>
<evidence type="ECO:0000256" key="1">
    <source>
        <dbReference type="ARBA" id="ARBA00004496"/>
    </source>
</evidence>
<dbReference type="GO" id="GO:0070475">
    <property type="term" value="P:rRNA base methylation"/>
    <property type="evidence" value="ECO:0007669"/>
    <property type="project" value="TreeGrafter"/>
</dbReference>
<dbReference type="RefSeq" id="WP_156856824.1">
    <property type="nucleotide sequence ID" value="NZ_BMOS01000007.1"/>
</dbReference>
<dbReference type="InterPro" id="IPR046887">
    <property type="entry name" value="RsmE_PUA-like"/>
</dbReference>
<comment type="similarity">
    <text evidence="2 12">Belongs to the RNA methyltransferase RsmE family.</text>
</comment>
<evidence type="ECO:0000313" key="15">
    <source>
        <dbReference type="EMBL" id="GGN54655.1"/>
    </source>
</evidence>
<feature type="domain" description="Ribosomal RNA small subunit methyltransferase E methyltransferase" evidence="13">
    <location>
        <begin position="74"/>
        <end position="243"/>
    </location>
</feature>
<dbReference type="InterPro" id="IPR015947">
    <property type="entry name" value="PUA-like_sf"/>
</dbReference>
<dbReference type="PIRSF" id="PIRSF015601">
    <property type="entry name" value="MTase_slr0722"/>
    <property type="match status" value="1"/>
</dbReference>
<dbReference type="SUPFAM" id="SSF75217">
    <property type="entry name" value="alpha/beta knot"/>
    <property type="match status" value="1"/>
</dbReference>
<evidence type="ECO:0000256" key="8">
    <source>
        <dbReference type="ARBA" id="ARBA00022679"/>
    </source>
</evidence>
<dbReference type="AlphaFoldDB" id="A0A917XUW8"/>
<keyword evidence="9 12" id="KW-0949">S-adenosyl-L-methionine</keyword>
<dbReference type="PANTHER" id="PTHR30027">
    <property type="entry name" value="RIBOSOMAL RNA SMALL SUBUNIT METHYLTRANSFERASE E"/>
    <property type="match status" value="1"/>
</dbReference>
<dbReference type="Pfam" id="PF04452">
    <property type="entry name" value="Methyltrans_RNA"/>
    <property type="match status" value="1"/>
</dbReference>
<evidence type="ECO:0000256" key="2">
    <source>
        <dbReference type="ARBA" id="ARBA00005528"/>
    </source>
</evidence>
<dbReference type="GO" id="GO:0070042">
    <property type="term" value="F:rRNA (uridine-N3-)-methyltransferase activity"/>
    <property type="evidence" value="ECO:0007669"/>
    <property type="project" value="TreeGrafter"/>
</dbReference>
<dbReference type="NCBIfam" id="NF008691">
    <property type="entry name" value="PRK11713.1-4"/>
    <property type="match status" value="1"/>
</dbReference>
<protein>
    <recommendedName>
        <fullName evidence="4 12">Ribosomal RNA small subunit methyltransferase E</fullName>
        <ecNumber evidence="3 12">2.1.1.193</ecNumber>
    </recommendedName>
</protein>
<evidence type="ECO:0000256" key="9">
    <source>
        <dbReference type="ARBA" id="ARBA00022691"/>
    </source>
</evidence>
<evidence type="ECO:0000256" key="7">
    <source>
        <dbReference type="ARBA" id="ARBA00022603"/>
    </source>
</evidence>
<accession>A0A917XUW8</accession>
<dbReference type="InterPro" id="IPR029028">
    <property type="entry name" value="Alpha/beta_knot_MTases"/>
</dbReference>
<reference evidence="15" key="1">
    <citation type="journal article" date="2014" name="Int. J. Syst. Evol. Microbiol.">
        <title>Complete genome sequence of Corynebacterium casei LMG S-19264T (=DSM 44701T), isolated from a smear-ripened cheese.</title>
        <authorList>
            <consortium name="US DOE Joint Genome Institute (JGI-PGF)"/>
            <person name="Walter F."/>
            <person name="Albersmeier A."/>
            <person name="Kalinowski J."/>
            <person name="Ruckert C."/>
        </authorList>
    </citation>
    <scope>NUCLEOTIDE SEQUENCE</scope>
    <source>
        <strain evidence="15">JCM 17251</strain>
    </source>
</reference>
<dbReference type="EC" id="2.1.1.193" evidence="3 12"/>
<keyword evidence="5 12" id="KW-0963">Cytoplasm</keyword>
<dbReference type="InterPro" id="IPR029026">
    <property type="entry name" value="tRNA_m1G_MTases_N"/>
</dbReference>
<proteinExistence type="inferred from homology"/>
<evidence type="ECO:0000256" key="4">
    <source>
        <dbReference type="ARBA" id="ARBA00013673"/>
    </source>
</evidence>
<comment type="catalytic activity">
    <reaction evidence="11 12">
        <text>uridine(1498) in 16S rRNA + S-adenosyl-L-methionine = N(3)-methyluridine(1498) in 16S rRNA + S-adenosyl-L-homocysteine + H(+)</text>
        <dbReference type="Rhea" id="RHEA:42920"/>
        <dbReference type="Rhea" id="RHEA-COMP:10283"/>
        <dbReference type="Rhea" id="RHEA-COMP:10284"/>
        <dbReference type="ChEBI" id="CHEBI:15378"/>
        <dbReference type="ChEBI" id="CHEBI:57856"/>
        <dbReference type="ChEBI" id="CHEBI:59789"/>
        <dbReference type="ChEBI" id="CHEBI:65315"/>
        <dbReference type="ChEBI" id="CHEBI:74502"/>
        <dbReference type="EC" id="2.1.1.193"/>
    </reaction>
</comment>
<evidence type="ECO:0000313" key="16">
    <source>
        <dbReference type="Proteomes" id="UP000624041"/>
    </source>
</evidence>
<dbReference type="EMBL" id="BMOS01000007">
    <property type="protein sequence ID" value="GGN54655.1"/>
    <property type="molecule type" value="Genomic_DNA"/>
</dbReference>
<evidence type="ECO:0000256" key="3">
    <source>
        <dbReference type="ARBA" id="ARBA00012328"/>
    </source>
</evidence>
<evidence type="ECO:0000256" key="10">
    <source>
        <dbReference type="ARBA" id="ARBA00025699"/>
    </source>
</evidence>
<evidence type="ECO:0000256" key="11">
    <source>
        <dbReference type="ARBA" id="ARBA00047944"/>
    </source>
</evidence>
<evidence type="ECO:0000256" key="12">
    <source>
        <dbReference type="PIRNR" id="PIRNR015601"/>
    </source>
</evidence>
<gene>
    <name evidence="15" type="ORF">GCM10007971_12590</name>
</gene>
<dbReference type="NCBIfam" id="TIGR00046">
    <property type="entry name" value="RsmE family RNA methyltransferase"/>
    <property type="match status" value="1"/>
</dbReference>
<keyword evidence="16" id="KW-1185">Reference proteome</keyword>
<reference evidence="15" key="2">
    <citation type="submission" date="2020-09" db="EMBL/GenBank/DDBJ databases">
        <authorList>
            <person name="Sun Q."/>
            <person name="Ohkuma M."/>
        </authorList>
    </citation>
    <scope>NUCLEOTIDE SEQUENCE</scope>
    <source>
        <strain evidence="15">JCM 17251</strain>
    </source>
</reference>
<comment type="function">
    <text evidence="10 12">Specifically methylates the N3 position of the uracil ring of uridine 1498 (m3U1498) in 16S rRNA. Acts on the fully assembled 30S ribosomal subunit.</text>
</comment>
<keyword evidence="7 12" id="KW-0489">Methyltransferase</keyword>
<sequence>MQRYFILEDEQWSDEAVTIIGDDVHHIYRVMRSQPGDQIICTGRNGATAICAIEAISSNQVTARIMEWVRQDVELPINVTIAQGLPKGDKFELILQKGTELGATSFIPYKAERSIVVWDEKKMRKKQQRFEKIVKEASEQSHRSLIPTIQDSVTLKQLLELSKQYDACIFAYEEEARSSDFQSFATVLKKLQRGMNLIICIGPEGGFSENEAKALTERDFQAVRFGPRILRTETAAIYALASISYHFEELEWDT</sequence>
<dbReference type="PANTHER" id="PTHR30027:SF3">
    <property type="entry name" value="16S RRNA (URACIL(1498)-N(3))-METHYLTRANSFERASE"/>
    <property type="match status" value="1"/>
</dbReference>
<dbReference type="Gene3D" id="2.40.240.20">
    <property type="entry name" value="Hypothetical PUA domain-like, domain 1"/>
    <property type="match status" value="1"/>
</dbReference>
<name>A0A917XUW8_9BACI</name>
<dbReference type="CDD" id="cd18084">
    <property type="entry name" value="RsmE-like"/>
    <property type="match status" value="1"/>
</dbReference>
<comment type="caution">
    <text evidence="15">The sequence shown here is derived from an EMBL/GenBank/DDBJ whole genome shotgun (WGS) entry which is preliminary data.</text>
</comment>
<keyword evidence="8 12" id="KW-0808">Transferase</keyword>